<feature type="compositionally biased region" description="Basic and acidic residues" evidence="5">
    <location>
        <begin position="254"/>
        <end position="265"/>
    </location>
</feature>
<dbReference type="CDD" id="cd11922">
    <property type="entry name" value="SH3_Sorbs1_2"/>
    <property type="match status" value="1"/>
</dbReference>
<evidence type="ECO:0000256" key="5">
    <source>
        <dbReference type="SAM" id="MobiDB-lite"/>
    </source>
</evidence>
<evidence type="ECO:0000256" key="4">
    <source>
        <dbReference type="PROSITE-ProRule" id="PRU00192"/>
    </source>
</evidence>
<feature type="compositionally biased region" description="Polar residues" evidence="5">
    <location>
        <begin position="164"/>
        <end position="203"/>
    </location>
</feature>
<feature type="region of interest" description="Disordered" evidence="5">
    <location>
        <begin position="711"/>
        <end position="741"/>
    </location>
</feature>
<feature type="domain" description="SH3" evidence="6">
    <location>
        <begin position="637"/>
        <end position="698"/>
    </location>
</feature>
<dbReference type="PROSITE" id="PS50831">
    <property type="entry name" value="SOHO"/>
    <property type="match status" value="1"/>
</dbReference>
<feature type="region of interest" description="Disordered" evidence="5">
    <location>
        <begin position="218"/>
        <end position="276"/>
    </location>
</feature>
<gene>
    <name evidence="9" type="primary">SORBS1</name>
</gene>
<feature type="domain" description="SH3" evidence="6">
    <location>
        <begin position="743"/>
        <end position="804"/>
    </location>
</feature>
<feature type="region of interest" description="Disordered" evidence="5">
    <location>
        <begin position="305"/>
        <end position="396"/>
    </location>
</feature>
<evidence type="ECO:0000256" key="3">
    <source>
        <dbReference type="ARBA" id="ARBA00022949"/>
    </source>
</evidence>
<dbReference type="PANTHER" id="PTHR14167:SF64">
    <property type="entry name" value="SORBIN AND SH3 DOMAIN-CONTAINING PROTEIN 1"/>
    <property type="match status" value="1"/>
</dbReference>
<evidence type="ECO:0000313" key="9">
    <source>
        <dbReference type="RefSeq" id="XP_070636646.1"/>
    </source>
</evidence>
<dbReference type="SMART" id="SM00326">
    <property type="entry name" value="SH3"/>
    <property type="match status" value="3"/>
</dbReference>
<evidence type="ECO:0000259" key="6">
    <source>
        <dbReference type="PROSITE" id="PS50002"/>
    </source>
</evidence>
<dbReference type="InterPro" id="IPR003127">
    <property type="entry name" value="SoHo_dom"/>
</dbReference>
<dbReference type="InterPro" id="IPR035611">
    <property type="entry name" value="SORBS1_SH3_2"/>
</dbReference>
<keyword evidence="8" id="KW-1185">Reference proteome</keyword>
<dbReference type="Pfam" id="PF00018">
    <property type="entry name" value="SH3_1"/>
    <property type="match status" value="1"/>
</dbReference>
<feature type="domain" description="SoHo" evidence="7">
    <location>
        <begin position="266"/>
        <end position="323"/>
    </location>
</feature>
<feature type="compositionally biased region" description="Polar residues" evidence="5">
    <location>
        <begin position="126"/>
        <end position="151"/>
    </location>
</feature>
<evidence type="ECO:0000256" key="2">
    <source>
        <dbReference type="ARBA" id="ARBA00022443"/>
    </source>
</evidence>
<dbReference type="PROSITE" id="PS50002">
    <property type="entry name" value="SH3"/>
    <property type="match status" value="3"/>
</dbReference>
<evidence type="ECO:0000313" key="8">
    <source>
        <dbReference type="Proteomes" id="UP001652663"/>
    </source>
</evidence>
<protein>
    <submittedName>
        <fullName evidence="9">Sorbin and SH3 domain-containing protein 1 isoform X28</fullName>
    </submittedName>
</protein>
<dbReference type="PRINTS" id="PR00499">
    <property type="entry name" value="P67PHOX"/>
</dbReference>
<sequence>MSPGLSQSSTEPQLQKTCLVTTMSSECDAGASKAVVNGLAPGSNGQDKATADPLRARSISAVKIIPVKTVKNSAGLVLPPDMDPTRICTGKGAVTLRASSSYREIPSSSPVSPQETPKQERKTVLESENSSADEWRLSSNADANGNAQPSSLAAKGYRSVHPSLPSSKPQDSSPLLNEVSSSHAGTDSQTFASVSKPSSAYPSTTIVNPTIVLLQHNREQQKRLSSLSDPVSERRAGEQDSAPAQEKPTSPGRAAERKAKDDSRRVAKSAQDLSDVCMDEVGIPLRNTERSKDWYKTMFKQIHKLNRDDDSDLYSPRYSFSEDTKSPLSVPRSKSEMSCIDGEKVVKRSATLPLPTRSSSLKSSPERTDWEPPDKKVDTRKYRAEPRSIYEYQPGKSSVLTNEKMSSAVSPTPDISSEPPGYVYSSNFHAVKRESDGAPGDLTSLENERQIYKSVLEGGDIPLQGLSGLKRPSSSASTKDSESPRHFIPADYLESTEEFIRRRHDDKEKLLADQRRLKREQEEADIAARRHTGVIPTHHQFITNERFGDLLNIDDTAKRKSGSEMRPARAKFDFKAQTLKELPLQKGDIVYIYKQIDQNWYEGEHHGRVGIFPRTYIELLPPAEKAQPKKLTPVQVLEYGEAIAKFNFNGDTQVEMSFRKGERITLLRQVDENWYEGRIPGTSRQGIFPITYVDVIKRPLVKNPTDYIDLPFSSSPSRSTTASPQQPQAQQRRVAPDRSQTSQDLFSYQALYSYIPQNDDELELRDGDIVDVMEKCDDGWFVGTSRRTRQFGTFPGNYVKPLYL</sequence>
<dbReference type="PANTHER" id="PTHR14167">
    <property type="entry name" value="SH3 DOMAIN-CONTAINING"/>
    <property type="match status" value="1"/>
</dbReference>
<evidence type="ECO:0000256" key="1">
    <source>
        <dbReference type="ARBA" id="ARBA00004282"/>
    </source>
</evidence>
<dbReference type="Gene3D" id="2.30.30.40">
    <property type="entry name" value="SH3 Domains"/>
    <property type="match status" value="3"/>
</dbReference>
<dbReference type="RefSeq" id="XP_070636646.1">
    <property type="nucleotide sequence ID" value="XM_070780545.1"/>
</dbReference>
<dbReference type="Pfam" id="PF07653">
    <property type="entry name" value="SH3_2"/>
    <property type="match status" value="1"/>
</dbReference>
<dbReference type="InterPro" id="IPR036028">
    <property type="entry name" value="SH3-like_dom_sf"/>
</dbReference>
<dbReference type="Proteomes" id="UP001652663">
    <property type="component" value="Chromosome 26"/>
</dbReference>
<feature type="compositionally biased region" description="Basic and acidic residues" evidence="5">
    <location>
        <begin position="364"/>
        <end position="388"/>
    </location>
</feature>
<dbReference type="InterPro" id="IPR035610">
    <property type="entry name" value="SORBS1_SH3_1"/>
</dbReference>
<dbReference type="SUPFAM" id="SSF50044">
    <property type="entry name" value="SH3-domain"/>
    <property type="match status" value="3"/>
</dbReference>
<dbReference type="InterPro" id="IPR035606">
    <property type="entry name" value="SORBS1_SH3"/>
</dbReference>
<dbReference type="InterPro" id="IPR001452">
    <property type="entry name" value="SH3_domain"/>
</dbReference>
<feature type="compositionally biased region" description="Low complexity" evidence="5">
    <location>
        <begin position="100"/>
        <end position="112"/>
    </location>
</feature>
<organism evidence="8 9">
    <name type="scientific">Bos indicus</name>
    <name type="common">Zebu</name>
    <dbReference type="NCBI Taxonomy" id="9915"/>
    <lineage>
        <taxon>Eukaryota</taxon>
        <taxon>Metazoa</taxon>
        <taxon>Chordata</taxon>
        <taxon>Craniata</taxon>
        <taxon>Vertebrata</taxon>
        <taxon>Euteleostomi</taxon>
        <taxon>Mammalia</taxon>
        <taxon>Eutheria</taxon>
        <taxon>Laurasiatheria</taxon>
        <taxon>Artiodactyla</taxon>
        <taxon>Ruminantia</taxon>
        <taxon>Pecora</taxon>
        <taxon>Bovidae</taxon>
        <taxon>Bovinae</taxon>
        <taxon>Bos</taxon>
    </lineage>
</organism>
<dbReference type="CDD" id="cd11916">
    <property type="entry name" value="SH3_Sorbs1_3"/>
    <property type="match status" value="1"/>
</dbReference>
<evidence type="ECO:0000259" key="7">
    <source>
        <dbReference type="PROSITE" id="PS50831"/>
    </source>
</evidence>
<accession>A0ABM4RM70</accession>
<proteinExistence type="predicted"/>
<dbReference type="PRINTS" id="PR00452">
    <property type="entry name" value="SH3DOMAIN"/>
</dbReference>
<comment type="subcellular location">
    <subcellularLocation>
        <location evidence="1">Cell junction</location>
    </subcellularLocation>
</comment>
<name>A0ABM4RM70_BOSIN</name>
<dbReference type="CDD" id="cd11919">
    <property type="entry name" value="SH3_Sorbs1_1"/>
    <property type="match status" value="1"/>
</dbReference>
<keyword evidence="2 4" id="KW-0728">SH3 domain</keyword>
<feature type="domain" description="SH3" evidence="6">
    <location>
        <begin position="563"/>
        <end position="622"/>
    </location>
</feature>
<dbReference type="Pfam" id="PF14604">
    <property type="entry name" value="SH3_9"/>
    <property type="match status" value="1"/>
</dbReference>
<dbReference type="Pfam" id="PF02208">
    <property type="entry name" value="Sorb"/>
    <property type="match status" value="1"/>
</dbReference>
<feature type="region of interest" description="Disordered" evidence="5">
    <location>
        <begin position="462"/>
        <end position="487"/>
    </location>
</feature>
<feature type="compositionally biased region" description="Low complexity" evidence="5">
    <location>
        <begin position="713"/>
        <end position="733"/>
    </location>
</feature>
<dbReference type="SMART" id="SM00459">
    <property type="entry name" value="Sorb"/>
    <property type="match status" value="1"/>
</dbReference>
<keyword evidence="3" id="KW-0965">Cell junction</keyword>
<feature type="region of interest" description="Disordered" evidence="5">
    <location>
        <begin position="100"/>
        <end position="203"/>
    </location>
</feature>
<reference evidence="9" key="1">
    <citation type="submission" date="2025-08" db="UniProtKB">
        <authorList>
            <consortium name="RefSeq"/>
        </authorList>
    </citation>
    <scope>IDENTIFICATION</scope>
    <source>
        <tissue evidence="9">Blood</tissue>
    </source>
</reference>
<dbReference type="InterPro" id="IPR050384">
    <property type="entry name" value="Endophilin_SH3RF"/>
</dbReference>
<dbReference type="GeneID" id="109579053"/>